<dbReference type="InterPro" id="IPR027383">
    <property type="entry name" value="Znf_put"/>
</dbReference>
<dbReference type="AlphaFoldDB" id="A0A1J0W063"/>
<feature type="transmembrane region" description="Helical" evidence="3">
    <location>
        <begin position="94"/>
        <end position="116"/>
    </location>
</feature>
<gene>
    <name evidence="5" type="ORF">BOX37_31630</name>
</gene>
<keyword evidence="1" id="KW-0805">Transcription regulation</keyword>
<dbReference type="Proteomes" id="UP000183810">
    <property type="component" value="Chromosome"/>
</dbReference>
<reference evidence="5" key="1">
    <citation type="submission" date="2016-11" db="EMBL/GenBank/DDBJ databases">
        <authorList>
            <person name="Jaros S."/>
            <person name="Januszkiewicz K."/>
            <person name="Wedrychowicz H."/>
        </authorList>
    </citation>
    <scope>NUCLEOTIDE SEQUENCE [LARGE SCALE GENOMIC DNA]</scope>
    <source>
        <strain evidence="5">Y48</strain>
    </source>
</reference>
<organism evidence="5 6">
    <name type="scientific">Nocardia mangyaensis</name>
    <dbReference type="NCBI Taxonomy" id="2213200"/>
    <lineage>
        <taxon>Bacteria</taxon>
        <taxon>Bacillati</taxon>
        <taxon>Actinomycetota</taxon>
        <taxon>Actinomycetes</taxon>
        <taxon>Mycobacteriales</taxon>
        <taxon>Nocardiaceae</taxon>
        <taxon>Nocardia</taxon>
    </lineage>
</organism>
<keyword evidence="2" id="KW-0804">Transcription</keyword>
<dbReference type="Pfam" id="PF13490">
    <property type="entry name" value="zf-HC2"/>
    <property type="match status" value="1"/>
</dbReference>
<dbReference type="Gene3D" id="1.10.10.1320">
    <property type="entry name" value="Anti-sigma factor, zinc-finger domain"/>
    <property type="match status" value="1"/>
</dbReference>
<protein>
    <recommendedName>
        <fullName evidence="4">Putative zinc-finger domain-containing protein</fullName>
    </recommendedName>
</protein>
<sequence length="232" mass="24738">MNDRADEYSTWDAAYVLGSLSAAERREYEAHLIDCPHCAEAVAELAAMPGMLALVDRETALSMIESPAAAPPPVPDLIPTLAAAAQRREQRRRWLGIGSAVAAAAAAVAIAIPITVTVARSDASTEQVVAQQEMRAVEQTPISAQVKLVRDGERTRLVMTCRYPPSEVGSSYVWTYGLVVTAGEQRIELDQWPAGPGTELTVARTIDAPPESISSVEITSVDSGKTVLVAQV</sequence>
<dbReference type="OrthoDB" id="5242431at2"/>
<dbReference type="RefSeq" id="WP_071930903.1">
    <property type="nucleotide sequence ID" value="NZ_CP018082.1"/>
</dbReference>
<dbReference type="EMBL" id="CP018082">
    <property type="protein sequence ID" value="APE37736.1"/>
    <property type="molecule type" value="Genomic_DNA"/>
</dbReference>
<accession>A0A1J0W063</accession>
<evidence type="ECO:0000259" key="4">
    <source>
        <dbReference type="Pfam" id="PF13490"/>
    </source>
</evidence>
<proteinExistence type="predicted"/>
<dbReference type="InterPro" id="IPR041916">
    <property type="entry name" value="Anti_sigma_zinc_sf"/>
</dbReference>
<feature type="domain" description="Putative zinc-finger" evidence="4">
    <location>
        <begin position="14"/>
        <end position="39"/>
    </location>
</feature>
<evidence type="ECO:0000256" key="1">
    <source>
        <dbReference type="ARBA" id="ARBA00023015"/>
    </source>
</evidence>
<keyword evidence="6" id="KW-1185">Reference proteome</keyword>
<keyword evidence="3" id="KW-1133">Transmembrane helix</keyword>
<evidence type="ECO:0000256" key="2">
    <source>
        <dbReference type="ARBA" id="ARBA00023163"/>
    </source>
</evidence>
<evidence type="ECO:0000313" key="6">
    <source>
        <dbReference type="Proteomes" id="UP000183810"/>
    </source>
</evidence>
<keyword evidence="3" id="KW-0812">Transmembrane</keyword>
<keyword evidence="3" id="KW-0472">Membrane</keyword>
<evidence type="ECO:0000256" key="3">
    <source>
        <dbReference type="SAM" id="Phobius"/>
    </source>
</evidence>
<evidence type="ECO:0000313" key="5">
    <source>
        <dbReference type="EMBL" id="APE37736.1"/>
    </source>
</evidence>
<name>A0A1J0W063_9NOCA</name>
<dbReference type="KEGG" id="nsl:BOX37_31630"/>